<evidence type="ECO:0000259" key="2">
    <source>
        <dbReference type="Pfam" id="PF01648"/>
    </source>
</evidence>
<dbReference type="InterPro" id="IPR008278">
    <property type="entry name" value="4-PPantetheinyl_Trfase_dom"/>
</dbReference>
<keyword evidence="1 3" id="KW-0808">Transferase</keyword>
<evidence type="ECO:0000313" key="4">
    <source>
        <dbReference type="Proteomes" id="UP000192478"/>
    </source>
</evidence>
<dbReference type="GO" id="GO:0000287">
    <property type="term" value="F:magnesium ion binding"/>
    <property type="evidence" value="ECO:0007669"/>
    <property type="project" value="InterPro"/>
</dbReference>
<evidence type="ECO:0000313" key="3">
    <source>
        <dbReference type="EMBL" id="ARE86648.1"/>
    </source>
</evidence>
<dbReference type="InterPro" id="IPR037143">
    <property type="entry name" value="4-PPantetheinyl_Trfase_dom_sf"/>
</dbReference>
<gene>
    <name evidence="3" type="ORF">CLFO_09740</name>
</gene>
<evidence type="ECO:0000256" key="1">
    <source>
        <dbReference type="ARBA" id="ARBA00022679"/>
    </source>
</evidence>
<reference evidence="3 4" key="1">
    <citation type="submission" date="2017-03" db="EMBL/GenBank/DDBJ databases">
        <title>Complete sequence of Clostridium formicaceticum DSM 92.</title>
        <authorList>
            <person name="Poehlein A."/>
            <person name="Karl M."/>
            <person name="Bengelsdorf F.R."/>
            <person name="Duerre P."/>
            <person name="Daniel R."/>
        </authorList>
    </citation>
    <scope>NUCLEOTIDE SEQUENCE [LARGE SCALE GENOMIC DNA]</scope>
    <source>
        <strain evidence="3 4">DSM 92</strain>
    </source>
</reference>
<organism evidence="3 4">
    <name type="scientific">Clostridium formicaceticum</name>
    <dbReference type="NCBI Taxonomy" id="1497"/>
    <lineage>
        <taxon>Bacteria</taxon>
        <taxon>Bacillati</taxon>
        <taxon>Bacillota</taxon>
        <taxon>Clostridia</taxon>
        <taxon>Eubacteriales</taxon>
        <taxon>Clostridiaceae</taxon>
        <taxon>Clostridium</taxon>
    </lineage>
</organism>
<proteinExistence type="predicted"/>
<dbReference type="Pfam" id="PF01648">
    <property type="entry name" value="ACPS"/>
    <property type="match status" value="1"/>
</dbReference>
<dbReference type="SUPFAM" id="SSF56214">
    <property type="entry name" value="4'-phosphopantetheinyl transferase"/>
    <property type="match status" value="2"/>
</dbReference>
<sequence length="263" mass="30140">MKMKESNMFIDKLSLIRLDNTFKATLCCCFFSYVTEYEEIIQHLHPQERNYYYTLKYEKRSSSYLLGRFVAKQAVAAITGEKYLTNICIQSGVFNQPIAVHNKQNIQVSITHCGGFGAALAFSEAHPMGIDVEQIKLNKRDVFEKQSTNLEKLELNSIPISYDMGLTLLWTVKEALSKVLKTGLTVPLNLFEISKIELSNYYIVSYYKNFTQYKAISFTIGNYMCSIVLPLKTKLSFNIQSLKSSFSFVESFNDVTLLNNFSK</sequence>
<dbReference type="Gene3D" id="3.90.470.20">
    <property type="entry name" value="4'-phosphopantetheinyl transferase domain"/>
    <property type="match status" value="2"/>
</dbReference>
<dbReference type="GO" id="GO:0008897">
    <property type="term" value="F:holo-[acyl-carrier-protein] synthase activity"/>
    <property type="evidence" value="ECO:0007669"/>
    <property type="project" value="InterPro"/>
</dbReference>
<name>A0AAC9RKH0_9CLOT</name>
<feature type="domain" description="4'-phosphopantetheinyl transferase" evidence="2">
    <location>
        <begin position="127"/>
        <end position="226"/>
    </location>
</feature>
<dbReference type="Proteomes" id="UP000192478">
    <property type="component" value="Chromosome"/>
</dbReference>
<dbReference type="AlphaFoldDB" id="A0AAC9RKH0"/>
<dbReference type="EMBL" id="CP020559">
    <property type="protein sequence ID" value="ARE86648.1"/>
    <property type="molecule type" value="Genomic_DNA"/>
</dbReference>
<protein>
    <submittedName>
        <fullName evidence="3">4'-phosphopantetheinyl transferase</fullName>
    </submittedName>
</protein>
<accession>A0AAC9RKH0</accession>